<accession>A0ABR4AWW4</accession>
<organism evidence="2 3">
    <name type="scientific">Lepraria finkii</name>
    <dbReference type="NCBI Taxonomy" id="1340010"/>
    <lineage>
        <taxon>Eukaryota</taxon>
        <taxon>Fungi</taxon>
        <taxon>Dikarya</taxon>
        <taxon>Ascomycota</taxon>
        <taxon>Pezizomycotina</taxon>
        <taxon>Lecanoromycetes</taxon>
        <taxon>OSLEUM clade</taxon>
        <taxon>Lecanoromycetidae</taxon>
        <taxon>Lecanorales</taxon>
        <taxon>Lecanorineae</taxon>
        <taxon>Stereocaulaceae</taxon>
        <taxon>Lepraria</taxon>
    </lineage>
</organism>
<dbReference type="InterPro" id="IPR027417">
    <property type="entry name" value="P-loop_NTPase"/>
</dbReference>
<sequence>MSNKPIFVATHPRACSTAFERVFMTCRDTLQCIHEPFGDAFYYGPERLSSRYENDEKGRIDSGFTESTFKTILDRIEREGDEGKRLFIKDIIHYLFPPNGAPPSIAPSLERKERGVGTSSRAHPDRVSNGIINGNTNGTTNGATHGAPYPYATDAEPGNPTVIPSEILDQFHFTFLIRHPRSSIPSYYRCTVPPLDKLTGFYNFMASEAGYDELRRMFDYLCSIGQVGPGIATQSINGAETNGHATTNEHTTANGIAITNGTATTSKIDICVVDADDLLDNPKGIIEAYCNSVGIPYSPKMLNWDSEEDQQQAKDAFKKWPGFHEDAMNSCALKPRMHKKPRTREEEDSEWREKFGEKGARTIRETVDANVEDYEYLKQFALKV</sequence>
<evidence type="ECO:0000313" key="3">
    <source>
        <dbReference type="Proteomes" id="UP001590951"/>
    </source>
</evidence>
<reference evidence="2 3" key="1">
    <citation type="submission" date="2024-09" db="EMBL/GenBank/DDBJ databases">
        <title>Rethinking Asexuality: The Enigmatic Case of Functional Sexual Genes in Lepraria (Stereocaulaceae).</title>
        <authorList>
            <person name="Doellman M."/>
            <person name="Sun Y."/>
            <person name="Barcenas-Pena A."/>
            <person name="Lumbsch H.T."/>
            <person name="Grewe F."/>
        </authorList>
    </citation>
    <scope>NUCLEOTIDE SEQUENCE [LARGE SCALE GENOMIC DNA]</scope>
    <source>
        <strain evidence="2 3">Grewe 0041</strain>
    </source>
</reference>
<evidence type="ECO:0000256" key="1">
    <source>
        <dbReference type="SAM" id="MobiDB-lite"/>
    </source>
</evidence>
<dbReference type="Pfam" id="PF19798">
    <property type="entry name" value="Sulfotransfer_5"/>
    <property type="match status" value="1"/>
</dbReference>
<name>A0ABR4AWW4_9LECA</name>
<evidence type="ECO:0008006" key="4">
    <source>
        <dbReference type="Google" id="ProtNLM"/>
    </source>
</evidence>
<dbReference type="EMBL" id="JBHFEH010000086">
    <property type="protein sequence ID" value="KAL2047978.1"/>
    <property type="molecule type" value="Genomic_DNA"/>
</dbReference>
<evidence type="ECO:0000313" key="2">
    <source>
        <dbReference type="EMBL" id="KAL2047978.1"/>
    </source>
</evidence>
<gene>
    <name evidence="2" type="ORF">ABVK25_011149</name>
</gene>
<dbReference type="PANTHER" id="PTHR48419:SF1">
    <property type="entry name" value="SULFOTRANSFERASE DOMAIN-CONTAINING PROTEIN"/>
    <property type="match status" value="1"/>
</dbReference>
<protein>
    <recommendedName>
        <fullName evidence="4">P-loop containing nucleoside triphosphate hydrolase protein</fullName>
    </recommendedName>
</protein>
<feature type="region of interest" description="Disordered" evidence="1">
    <location>
        <begin position="335"/>
        <end position="359"/>
    </location>
</feature>
<keyword evidence="3" id="KW-1185">Reference proteome</keyword>
<dbReference type="Proteomes" id="UP001590951">
    <property type="component" value="Unassembled WGS sequence"/>
</dbReference>
<dbReference type="Gene3D" id="3.40.50.300">
    <property type="entry name" value="P-loop containing nucleotide triphosphate hydrolases"/>
    <property type="match status" value="1"/>
</dbReference>
<feature type="region of interest" description="Disordered" evidence="1">
    <location>
        <begin position="116"/>
        <end position="146"/>
    </location>
</feature>
<dbReference type="PANTHER" id="PTHR48419">
    <property type="entry name" value="SULFOTRANSFERASE DOMAIN-CONTAINING PROTEIN"/>
    <property type="match status" value="1"/>
</dbReference>
<comment type="caution">
    <text evidence="2">The sequence shown here is derived from an EMBL/GenBank/DDBJ whole genome shotgun (WGS) entry which is preliminary data.</text>
</comment>
<dbReference type="InterPro" id="IPR053226">
    <property type="entry name" value="Pyrrolopyrazine_biosynth_F"/>
</dbReference>
<proteinExistence type="predicted"/>
<dbReference type="SUPFAM" id="SSF52540">
    <property type="entry name" value="P-loop containing nucleoside triphosphate hydrolases"/>
    <property type="match status" value="1"/>
</dbReference>
<feature type="compositionally biased region" description="Low complexity" evidence="1">
    <location>
        <begin position="129"/>
        <end position="146"/>
    </location>
</feature>